<comment type="caution">
    <text evidence="2">The sequence shown here is derived from an EMBL/GenBank/DDBJ whole genome shotgun (WGS) entry which is preliminary data.</text>
</comment>
<keyword evidence="3" id="KW-1185">Reference proteome</keyword>
<protein>
    <submittedName>
        <fullName evidence="2">Uncharacterized protein</fullName>
    </submittedName>
</protein>
<organism evidence="2 3">
    <name type="scientific">Prorocentrum cordatum</name>
    <dbReference type="NCBI Taxonomy" id="2364126"/>
    <lineage>
        <taxon>Eukaryota</taxon>
        <taxon>Sar</taxon>
        <taxon>Alveolata</taxon>
        <taxon>Dinophyceae</taxon>
        <taxon>Prorocentrales</taxon>
        <taxon>Prorocentraceae</taxon>
        <taxon>Prorocentrum</taxon>
    </lineage>
</organism>
<keyword evidence="1" id="KW-0732">Signal</keyword>
<evidence type="ECO:0000313" key="2">
    <source>
        <dbReference type="EMBL" id="CAK0837487.1"/>
    </source>
</evidence>
<gene>
    <name evidence="2" type="ORF">PCOR1329_LOCUS33667</name>
</gene>
<feature type="signal peptide" evidence="1">
    <location>
        <begin position="1"/>
        <end position="22"/>
    </location>
</feature>
<dbReference type="EMBL" id="CAUYUJ010014157">
    <property type="protein sequence ID" value="CAK0837487.1"/>
    <property type="molecule type" value="Genomic_DNA"/>
</dbReference>
<reference evidence="2" key="1">
    <citation type="submission" date="2023-10" db="EMBL/GenBank/DDBJ databases">
        <authorList>
            <person name="Chen Y."/>
            <person name="Shah S."/>
            <person name="Dougan E. K."/>
            <person name="Thang M."/>
            <person name="Chan C."/>
        </authorList>
    </citation>
    <scope>NUCLEOTIDE SEQUENCE [LARGE SCALE GENOMIC DNA]</scope>
</reference>
<evidence type="ECO:0000313" key="3">
    <source>
        <dbReference type="Proteomes" id="UP001189429"/>
    </source>
</evidence>
<proteinExistence type="predicted"/>
<dbReference type="Proteomes" id="UP001189429">
    <property type="component" value="Unassembled WGS sequence"/>
</dbReference>
<sequence>MAWALGPRAALLLAAAWSVGLATGTGITASSTHFNRAEYEENQIITSLNNCPLCAEHEPCLMSCRKQENKGWGECLDRCLGDNPMLLETFKGMVQSSSSLRGFGS</sequence>
<accession>A0ABN9SY14</accession>
<evidence type="ECO:0000256" key="1">
    <source>
        <dbReference type="SAM" id="SignalP"/>
    </source>
</evidence>
<name>A0ABN9SY14_9DINO</name>
<feature type="chain" id="PRO_5046734727" evidence="1">
    <location>
        <begin position="23"/>
        <end position="105"/>
    </location>
</feature>